<proteinExistence type="predicted"/>
<dbReference type="EMBL" id="VWSF01000008">
    <property type="protein sequence ID" value="KAA5545722.1"/>
    <property type="molecule type" value="Genomic_DNA"/>
</dbReference>
<dbReference type="NCBIfam" id="TIGR04183">
    <property type="entry name" value="Por_Secre_tail"/>
    <property type="match status" value="1"/>
</dbReference>
<reference evidence="3 4" key="1">
    <citation type="submission" date="2019-09" db="EMBL/GenBank/DDBJ databases">
        <title>Genome sequence and assembly of Adhaeribacter sp.</title>
        <authorList>
            <person name="Chhetri G."/>
        </authorList>
    </citation>
    <scope>NUCLEOTIDE SEQUENCE [LARGE SCALE GENOMIC DNA]</scope>
    <source>
        <strain evidence="3 4">DK36</strain>
    </source>
</reference>
<comment type="caution">
    <text evidence="3">The sequence shown here is derived from an EMBL/GenBank/DDBJ whole genome shotgun (WGS) entry which is preliminary data.</text>
</comment>
<evidence type="ECO:0000256" key="1">
    <source>
        <dbReference type="SAM" id="SignalP"/>
    </source>
</evidence>
<evidence type="ECO:0000313" key="3">
    <source>
        <dbReference type="EMBL" id="KAA5545722.1"/>
    </source>
</evidence>
<dbReference type="RefSeq" id="WP_150088725.1">
    <property type="nucleotide sequence ID" value="NZ_VWSF01000008.1"/>
</dbReference>
<gene>
    <name evidence="3" type="ORF">F0145_12375</name>
</gene>
<keyword evidence="4" id="KW-1185">Reference proteome</keyword>
<dbReference type="InterPro" id="IPR013783">
    <property type="entry name" value="Ig-like_fold"/>
</dbReference>
<dbReference type="AlphaFoldDB" id="A0A5M6DHH1"/>
<accession>A0A5M6DHH1</accession>
<dbReference type="InterPro" id="IPR026444">
    <property type="entry name" value="Secre_tail"/>
</dbReference>
<feature type="chain" id="PRO_5024395373" evidence="1">
    <location>
        <begin position="20"/>
        <end position="509"/>
    </location>
</feature>
<evidence type="ECO:0000313" key="4">
    <source>
        <dbReference type="Proteomes" id="UP000323426"/>
    </source>
</evidence>
<dbReference type="Pfam" id="PF18962">
    <property type="entry name" value="Por_Secre_tail"/>
    <property type="match status" value="1"/>
</dbReference>
<sequence length="509" mass="56205">MKILLLLLIGLIFSTKALAQSGCTDPAADNYNPNATTNDGSCTYSYTLTNPKTLPASLNESSGLIYTYNQLWTLNDSGEPPAVYNKIYRISETDGSILQTVEISNATNIDWEALTADANYFYIGDFGNNANGARSDLKIYRVSKTAISSGANISVTADIINFSYQDQGTPVPTGGNKTKFDCEAFLVKDNQLHLFTKDWVTYKTVHYTLPATPGTHTAERKEELAVNGLITDAHISTTNVNEIVLIGYGGNLLSLFMWVLWDYPDNNFFSGNKRRINLGISIDKGQLEGVTFTSNGNGYISSERIDRSGFIVAPRLYPFSTTNWVPLPVTLVNFTAAYKHPGVMLSWQTASEQNNASFTIERSTDAVHFKEIGQKKGAGNSEVLRQYSFTDPQPITGINYYRLKQTDTNGTFTYSPLKSVTVASPKLNFRIYPVPILKGKPLQLEYNNPDTLPASITLTSTDGKVWLTKQTTANHAATESLPTEKLQTGLYFLQVINKQHAFTAKVIIQ</sequence>
<name>A0A5M6DHH1_9BACT</name>
<protein>
    <submittedName>
        <fullName evidence="3">T9SS type A sorting domain-containing protein</fullName>
    </submittedName>
</protein>
<organism evidence="3 4">
    <name type="scientific">Adhaeribacter rhizoryzae</name>
    <dbReference type="NCBI Taxonomy" id="2607907"/>
    <lineage>
        <taxon>Bacteria</taxon>
        <taxon>Pseudomonadati</taxon>
        <taxon>Bacteroidota</taxon>
        <taxon>Cytophagia</taxon>
        <taxon>Cytophagales</taxon>
        <taxon>Hymenobacteraceae</taxon>
        <taxon>Adhaeribacter</taxon>
    </lineage>
</organism>
<keyword evidence="1" id="KW-0732">Signal</keyword>
<dbReference type="Proteomes" id="UP000323426">
    <property type="component" value="Unassembled WGS sequence"/>
</dbReference>
<feature type="signal peptide" evidence="1">
    <location>
        <begin position="1"/>
        <end position="19"/>
    </location>
</feature>
<feature type="domain" description="Secretion system C-terminal sorting" evidence="2">
    <location>
        <begin position="431"/>
        <end position="508"/>
    </location>
</feature>
<evidence type="ECO:0000259" key="2">
    <source>
        <dbReference type="Pfam" id="PF18962"/>
    </source>
</evidence>
<dbReference type="Gene3D" id="2.60.40.10">
    <property type="entry name" value="Immunoglobulins"/>
    <property type="match status" value="1"/>
</dbReference>